<reference evidence="12 13" key="1">
    <citation type="submission" date="2016-01" db="EMBL/GenBank/DDBJ databases">
        <title>Characterization of the Clostridium difficile lineages that are prevalent in Hong Kong and China.</title>
        <authorList>
            <person name="Kwok J.S.-L."/>
            <person name="Lam W.-Y."/>
            <person name="Ip M."/>
            <person name="Chan T.-F."/>
            <person name="Hawkey P.M."/>
            <person name="Tsui S.K.-W."/>
        </authorList>
    </citation>
    <scope>NUCLEOTIDE SEQUENCE [LARGE SCALE GENOMIC DNA]</scope>
    <source>
        <strain evidence="12 13">300064</strain>
    </source>
</reference>
<comment type="caution">
    <text evidence="10">Lacks conserved residue(s) required for the propagation of feature annotation.</text>
</comment>
<dbReference type="Pfam" id="PF01725">
    <property type="entry name" value="Ham1p_like"/>
    <property type="match status" value="1"/>
</dbReference>
<dbReference type="NCBIfam" id="NF011397">
    <property type="entry name" value="PRK14822.1"/>
    <property type="match status" value="1"/>
</dbReference>
<dbReference type="FunFam" id="3.90.950.10:FF:000001">
    <property type="entry name" value="dITP/XTP pyrophosphatase"/>
    <property type="match status" value="1"/>
</dbReference>
<feature type="binding site" evidence="10">
    <location>
        <position position="76"/>
    </location>
    <ligand>
        <name>Mg(2+)</name>
        <dbReference type="ChEBI" id="CHEBI:18420"/>
    </ligand>
</feature>
<evidence type="ECO:0000256" key="3">
    <source>
        <dbReference type="ARBA" id="ARBA00022723"/>
    </source>
</evidence>
<comment type="function">
    <text evidence="10">Pyrophosphatase that catalyzes the hydrolysis of nucleoside triphosphates to their monophosphate derivatives, with a high preference for the non-canonical purine nucleotides XTP (xanthosine triphosphate), dITP (deoxyinosine triphosphate) and ITP. Seems to function as a house-cleaning enzyme that removes non-canonical purine nucleotides from the nucleotide pool, thus preventing their incorporation into DNA/RNA and avoiding chromosomal lesions.</text>
</comment>
<evidence type="ECO:0000256" key="5">
    <source>
        <dbReference type="ARBA" id="ARBA00022801"/>
    </source>
</evidence>
<dbReference type="EMBL" id="LRDH01000141">
    <property type="protein sequence ID" value="PPV12474.1"/>
    <property type="molecule type" value="Genomic_DNA"/>
</dbReference>
<dbReference type="GO" id="GO:0009117">
    <property type="term" value="P:nucleotide metabolic process"/>
    <property type="evidence" value="ECO:0007669"/>
    <property type="project" value="UniProtKB-KW"/>
</dbReference>
<comment type="catalytic activity">
    <reaction evidence="10">
        <text>ITP + H2O = IMP + diphosphate + H(+)</text>
        <dbReference type="Rhea" id="RHEA:29399"/>
        <dbReference type="ChEBI" id="CHEBI:15377"/>
        <dbReference type="ChEBI" id="CHEBI:15378"/>
        <dbReference type="ChEBI" id="CHEBI:33019"/>
        <dbReference type="ChEBI" id="CHEBI:58053"/>
        <dbReference type="ChEBI" id="CHEBI:61402"/>
        <dbReference type="EC" id="3.6.1.66"/>
    </reaction>
</comment>
<dbReference type="RefSeq" id="WP_043666147.1">
    <property type="nucleotide sequence ID" value="NZ_CANCWB010000014.1"/>
</dbReference>
<feature type="binding site" evidence="10">
    <location>
        <begin position="8"/>
        <end position="13"/>
    </location>
    <ligand>
        <name>substrate</name>
    </ligand>
</feature>
<evidence type="ECO:0000256" key="7">
    <source>
        <dbReference type="ARBA" id="ARBA00023080"/>
    </source>
</evidence>
<keyword evidence="5 10" id="KW-0378">Hydrolase</keyword>
<dbReference type="GO" id="GO:0009146">
    <property type="term" value="P:purine nucleoside triphosphate catabolic process"/>
    <property type="evidence" value="ECO:0007669"/>
    <property type="project" value="UniProtKB-UniRule"/>
</dbReference>
<dbReference type="GO" id="GO:0046872">
    <property type="term" value="F:metal ion binding"/>
    <property type="evidence" value="ECO:0007669"/>
    <property type="project" value="UniProtKB-KW"/>
</dbReference>
<dbReference type="GO" id="GO:0036222">
    <property type="term" value="F:XTP diphosphatase activity"/>
    <property type="evidence" value="ECO:0007669"/>
    <property type="project" value="UniProtKB-UniRule"/>
</dbReference>
<feature type="binding site" evidence="10">
    <location>
        <position position="182"/>
    </location>
    <ligand>
        <name>substrate</name>
    </ligand>
</feature>
<evidence type="ECO:0000256" key="10">
    <source>
        <dbReference type="HAMAP-Rule" id="MF_01405"/>
    </source>
</evidence>
<comment type="cofactor">
    <cofactor evidence="10">
        <name>Mg(2+)</name>
        <dbReference type="ChEBI" id="CHEBI:18420"/>
    </cofactor>
    <text evidence="10">Binds 1 Mg(2+) ion per subunit.</text>
</comment>
<dbReference type="PANTHER" id="PTHR11067">
    <property type="entry name" value="INOSINE TRIPHOSPHATE PYROPHOSPHATASE/HAM1 PROTEIN"/>
    <property type="match status" value="1"/>
</dbReference>
<comment type="caution">
    <text evidence="12">The sequence shown here is derived from an EMBL/GenBank/DDBJ whole genome shotgun (WGS) entry which is preliminary data.</text>
</comment>
<feature type="active site" description="Proton acceptor" evidence="10">
    <location>
        <position position="76"/>
    </location>
</feature>
<feature type="binding site" evidence="10">
    <location>
        <begin position="187"/>
        <end position="188"/>
    </location>
    <ligand>
        <name>substrate</name>
    </ligand>
</feature>
<dbReference type="GO" id="GO:0000166">
    <property type="term" value="F:nucleotide binding"/>
    <property type="evidence" value="ECO:0007669"/>
    <property type="project" value="UniProtKB-KW"/>
</dbReference>
<dbReference type="Proteomes" id="UP000238081">
    <property type="component" value="Unassembled WGS sequence"/>
</dbReference>
<dbReference type="PANTHER" id="PTHR11067:SF9">
    <property type="entry name" value="INOSINE TRIPHOSPHATE PYROPHOSPHATASE"/>
    <property type="match status" value="1"/>
</dbReference>
<dbReference type="Gene3D" id="3.90.950.10">
    <property type="match status" value="1"/>
</dbReference>
<keyword evidence="4 10" id="KW-0547">Nucleotide-binding</keyword>
<dbReference type="SUPFAM" id="SSF52972">
    <property type="entry name" value="ITPase-like"/>
    <property type="match status" value="1"/>
</dbReference>
<dbReference type="GO" id="GO:0035870">
    <property type="term" value="F:dITP diphosphatase activity"/>
    <property type="evidence" value="ECO:0007669"/>
    <property type="project" value="UniProtKB-UniRule"/>
</dbReference>
<dbReference type="AlphaFoldDB" id="A0A2S7F6F8"/>
<comment type="catalytic activity">
    <reaction evidence="8 10">
        <text>dITP + H2O = dIMP + diphosphate + H(+)</text>
        <dbReference type="Rhea" id="RHEA:28342"/>
        <dbReference type="ChEBI" id="CHEBI:15377"/>
        <dbReference type="ChEBI" id="CHEBI:15378"/>
        <dbReference type="ChEBI" id="CHEBI:33019"/>
        <dbReference type="ChEBI" id="CHEBI:61194"/>
        <dbReference type="ChEBI" id="CHEBI:61382"/>
        <dbReference type="EC" id="3.6.1.66"/>
    </reaction>
</comment>
<dbReference type="NCBIfam" id="TIGR00042">
    <property type="entry name" value="RdgB/HAM1 family non-canonical purine NTP pyrophosphatase"/>
    <property type="match status" value="1"/>
</dbReference>
<evidence type="ECO:0000256" key="1">
    <source>
        <dbReference type="ARBA" id="ARBA00008023"/>
    </source>
</evidence>
<name>A0A2S7F6F8_CLOBU</name>
<keyword evidence="3 10" id="KW-0479">Metal-binding</keyword>
<feature type="binding site" evidence="10">
    <location>
        <position position="77"/>
    </location>
    <ligand>
        <name>substrate</name>
    </ligand>
</feature>
<gene>
    <name evidence="12" type="ORF">AWN73_18585</name>
</gene>
<evidence type="ECO:0000313" key="12">
    <source>
        <dbReference type="EMBL" id="PPV12474.1"/>
    </source>
</evidence>
<keyword evidence="7 10" id="KW-0546">Nucleotide metabolism</keyword>
<dbReference type="InterPro" id="IPR029001">
    <property type="entry name" value="ITPase-like_fam"/>
</dbReference>
<evidence type="ECO:0000256" key="2">
    <source>
        <dbReference type="ARBA" id="ARBA00011738"/>
    </source>
</evidence>
<proteinExistence type="inferred from homology"/>
<evidence type="ECO:0000256" key="8">
    <source>
        <dbReference type="ARBA" id="ARBA00051875"/>
    </source>
</evidence>
<protein>
    <recommendedName>
        <fullName evidence="10">dITP/XTP pyrophosphatase</fullName>
        <ecNumber evidence="10">3.6.1.66</ecNumber>
    </recommendedName>
    <alternativeName>
        <fullName evidence="10">Non-canonical purine NTP pyrophosphatase</fullName>
    </alternativeName>
    <alternativeName>
        <fullName evidence="10">Non-standard purine NTP pyrophosphatase</fullName>
    </alternativeName>
    <alternativeName>
        <fullName evidence="10">Nucleoside-triphosphate diphosphatase</fullName>
    </alternativeName>
    <alternativeName>
        <fullName evidence="10">Nucleoside-triphosphate pyrophosphatase</fullName>
        <shortName evidence="10">NTPase</shortName>
    </alternativeName>
</protein>
<evidence type="ECO:0000313" key="13">
    <source>
        <dbReference type="Proteomes" id="UP000238081"/>
    </source>
</evidence>
<evidence type="ECO:0000256" key="4">
    <source>
        <dbReference type="ARBA" id="ARBA00022741"/>
    </source>
</evidence>
<keyword evidence="6 10" id="KW-0460">Magnesium</keyword>
<dbReference type="EC" id="3.6.1.66" evidence="10"/>
<dbReference type="GO" id="GO:0036220">
    <property type="term" value="F:ITP diphosphatase activity"/>
    <property type="evidence" value="ECO:0007669"/>
    <property type="project" value="UniProtKB-UniRule"/>
</dbReference>
<evidence type="ECO:0000256" key="11">
    <source>
        <dbReference type="RuleBase" id="RU003781"/>
    </source>
</evidence>
<dbReference type="GO" id="GO:0005829">
    <property type="term" value="C:cytosol"/>
    <property type="evidence" value="ECO:0007669"/>
    <property type="project" value="TreeGrafter"/>
</dbReference>
<comment type="similarity">
    <text evidence="1 10 11">Belongs to the HAM1 NTPase family.</text>
</comment>
<evidence type="ECO:0000256" key="6">
    <source>
        <dbReference type="ARBA" id="ARBA00022842"/>
    </source>
</evidence>
<dbReference type="HAMAP" id="MF_01405">
    <property type="entry name" value="Non_canon_purine_NTPase"/>
    <property type="match status" value="1"/>
</dbReference>
<sequence length="204" mass="23029">MKKLILASNNKKKIKELKDILSDIPVEVRSLSDENIDIEVIEDGKTFEENAKKKAKEIYEFLKNKGEQNFIVLSDDSGLEVDYLDGAPGVYSARYAGEHGNDSKNNEKLLESLNGVSKEKRGAQFVCQIAMFDENGKYYTVKGEVRGYILEQLSGEGGFGYDPLFFYEPLNKTFGMLNPEEKNEISHRGKALKELKSIISETIK</sequence>
<feature type="binding site" evidence="10">
    <location>
        <begin position="159"/>
        <end position="162"/>
    </location>
    <ligand>
        <name>substrate</name>
    </ligand>
</feature>
<comment type="catalytic activity">
    <reaction evidence="9 10">
        <text>XTP + H2O = XMP + diphosphate + H(+)</text>
        <dbReference type="Rhea" id="RHEA:28610"/>
        <dbReference type="ChEBI" id="CHEBI:15377"/>
        <dbReference type="ChEBI" id="CHEBI:15378"/>
        <dbReference type="ChEBI" id="CHEBI:33019"/>
        <dbReference type="ChEBI" id="CHEBI:57464"/>
        <dbReference type="ChEBI" id="CHEBI:61314"/>
        <dbReference type="EC" id="3.6.1.66"/>
    </reaction>
</comment>
<accession>A0A2S7F6F8</accession>
<dbReference type="GO" id="GO:0017111">
    <property type="term" value="F:ribonucleoside triphosphate phosphatase activity"/>
    <property type="evidence" value="ECO:0007669"/>
    <property type="project" value="InterPro"/>
</dbReference>
<dbReference type="CDD" id="cd00515">
    <property type="entry name" value="HAM1"/>
    <property type="match status" value="1"/>
</dbReference>
<dbReference type="InterPro" id="IPR002637">
    <property type="entry name" value="RdgB/HAM1"/>
</dbReference>
<evidence type="ECO:0000256" key="9">
    <source>
        <dbReference type="ARBA" id="ARBA00052017"/>
    </source>
</evidence>
<comment type="subunit">
    <text evidence="2 10">Homodimer.</text>
</comment>
<organism evidence="12 13">
    <name type="scientific">Clostridium butyricum</name>
    <dbReference type="NCBI Taxonomy" id="1492"/>
    <lineage>
        <taxon>Bacteria</taxon>
        <taxon>Bacillati</taxon>
        <taxon>Bacillota</taxon>
        <taxon>Clostridia</taxon>
        <taxon>Eubacteriales</taxon>
        <taxon>Clostridiaceae</taxon>
        <taxon>Clostridium</taxon>
    </lineage>
</organism>
<dbReference type="InterPro" id="IPR020922">
    <property type="entry name" value="dITP/XTP_pyrophosphatase"/>
</dbReference>